<feature type="compositionally biased region" description="Acidic residues" evidence="1">
    <location>
        <begin position="170"/>
        <end position="202"/>
    </location>
</feature>
<evidence type="ECO:0000313" key="4">
    <source>
        <dbReference type="Proteomes" id="UP000092993"/>
    </source>
</evidence>
<keyword evidence="4" id="KW-1185">Reference proteome</keyword>
<dbReference type="InterPro" id="IPR041078">
    <property type="entry name" value="Plavaka"/>
</dbReference>
<name>A0A1C7LR12_GRIFR</name>
<comment type="caution">
    <text evidence="3">The sequence shown here is derived from an EMBL/GenBank/DDBJ whole genome shotgun (WGS) entry which is preliminary data.</text>
</comment>
<dbReference type="EMBL" id="LUGG01000025">
    <property type="protein sequence ID" value="OBZ67133.1"/>
    <property type="molecule type" value="Genomic_DNA"/>
</dbReference>
<feature type="compositionally biased region" description="Acidic residues" evidence="1">
    <location>
        <begin position="108"/>
        <end position="121"/>
    </location>
</feature>
<protein>
    <recommendedName>
        <fullName evidence="2">C2H2-type domain-containing protein</fullName>
    </recommendedName>
</protein>
<feature type="region of interest" description="Disordered" evidence="1">
    <location>
        <begin position="1"/>
        <end position="21"/>
    </location>
</feature>
<feature type="region of interest" description="Disordered" evidence="1">
    <location>
        <begin position="130"/>
        <end position="153"/>
    </location>
</feature>
<organism evidence="3 4">
    <name type="scientific">Grifola frondosa</name>
    <name type="common">Maitake</name>
    <name type="synonym">Polyporus frondosus</name>
    <dbReference type="NCBI Taxonomy" id="5627"/>
    <lineage>
        <taxon>Eukaryota</taxon>
        <taxon>Fungi</taxon>
        <taxon>Dikarya</taxon>
        <taxon>Basidiomycota</taxon>
        <taxon>Agaricomycotina</taxon>
        <taxon>Agaricomycetes</taxon>
        <taxon>Polyporales</taxon>
        <taxon>Grifolaceae</taxon>
        <taxon>Grifola</taxon>
    </lineage>
</organism>
<dbReference type="Proteomes" id="UP000092993">
    <property type="component" value="Unassembled WGS sequence"/>
</dbReference>
<feature type="compositionally biased region" description="Basic and acidic residues" evidence="1">
    <location>
        <begin position="207"/>
        <end position="216"/>
    </location>
</feature>
<dbReference type="STRING" id="5627.A0A1C7LR12"/>
<accession>A0A1C7LR12</accession>
<evidence type="ECO:0000259" key="2">
    <source>
        <dbReference type="PROSITE" id="PS00028"/>
    </source>
</evidence>
<reference evidence="3 4" key="1">
    <citation type="submission" date="2016-03" db="EMBL/GenBank/DDBJ databases">
        <title>Whole genome sequencing of Grifola frondosa 9006-11.</title>
        <authorList>
            <person name="Min B."/>
            <person name="Park H."/>
            <person name="Kim J.-G."/>
            <person name="Cho H."/>
            <person name="Oh Y.-L."/>
            <person name="Kong W.-S."/>
            <person name="Choi I.-G."/>
        </authorList>
    </citation>
    <scope>NUCLEOTIDE SEQUENCE [LARGE SCALE GENOMIC DNA]</scope>
    <source>
        <strain evidence="3 4">9006-11</strain>
    </source>
</reference>
<sequence length="589" mass="66962">MSSPNQRNARPRPTHGVRQYSCPSCDRWFRSSAGRTNHFWSRHGNASQEAIARLQQLPQVPNQALNTSDSELDRANLLTSESGPPDIDQDAMDIDIDRAHLLSSESGTFEEDREDIDQDAMDIDEGWFRASEHDADSPVVGQFGPDAAEIEPDNMSDALEEPAADYYPFSEDEDDDDDDDEDDNDNDDNDDNDDDEDDDDEFPFPNPEDHPPKDTDVEGLTVEIHPILDARPCDEQGNYLPPNTPPTMPPPPSPDDWFPYEDRNDFEAADLLYRREQMPATNINDLMDVWAATLLKYQDTPPFRKHDDMYRTIDSTILGDMKWESFTMSYGGEKPERNVSQWMMMNYDVWFRNPRDVVRNMLANPDFDKEIDYAPLKEFVDGERRLKNFMGGDWAWRQADEIAKDPATHGAAFVPIILGSDKTTVSVATGQNEYYPLYISIGNVHNNVRRAHRNAVALLGFLAIPKSNREDVDDATFRKFRRQLFHSSLSHILQPLKPGMTKPEITRCADGHFRRVIYGLGPYIADYPEQALLACIVQGWCPRCTTHKSNLDGGGGGRRTRQHTDALVENFDLGMLWDEYGLVGDIVVC</sequence>
<dbReference type="AlphaFoldDB" id="A0A1C7LR12"/>
<dbReference type="InterPro" id="IPR013087">
    <property type="entry name" value="Znf_C2H2_type"/>
</dbReference>
<evidence type="ECO:0000313" key="3">
    <source>
        <dbReference type="EMBL" id="OBZ67133.1"/>
    </source>
</evidence>
<evidence type="ECO:0000256" key="1">
    <source>
        <dbReference type="SAM" id="MobiDB-lite"/>
    </source>
</evidence>
<feature type="domain" description="C2H2-type" evidence="2">
    <location>
        <begin position="22"/>
        <end position="43"/>
    </location>
</feature>
<feature type="region of interest" description="Disordered" evidence="1">
    <location>
        <begin position="230"/>
        <end position="254"/>
    </location>
</feature>
<dbReference type="OrthoDB" id="3199698at2759"/>
<feature type="region of interest" description="Disordered" evidence="1">
    <location>
        <begin position="102"/>
        <end position="121"/>
    </location>
</feature>
<dbReference type="PROSITE" id="PS00028">
    <property type="entry name" value="ZINC_FINGER_C2H2_1"/>
    <property type="match status" value="1"/>
</dbReference>
<dbReference type="Pfam" id="PF18759">
    <property type="entry name" value="Plavaka"/>
    <property type="match status" value="1"/>
</dbReference>
<feature type="compositionally biased region" description="Pro residues" evidence="1">
    <location>
        <begin position="242"/>
        <end position="254"/>
    </location>
</feature>
<proteinExistence type="predicted"/>
<feature type="region of interest" description="Disordered" evidence="1">
    <location>
        <begin position="167"/>
        <end position="217"/>
    </location>
</feature>
<gene>
    <name evidence="3" type="ORF">A0H81_12920</name>
</gene>